<comment type="similarity">
    <text evidence="1">Belongs to the ATP-dependent AMP-binding enzyme family.</text>
</comment>
<evidence type="ECO:0000313" key="6">
    <source>
        <dbReference type="Proteomes" id="UP000559182"/>
    </source>
</evidence>
<dbReference type="Pfam" id="PF13193">
    <property type="entry name" value="AMP-binding_C"/>
    <property type="match status" value="1"/>
</dbReference>
<dbReference type="EMBL" id="JACHVQ010000006">
    <property type="protein sequence ID" value="MBB2894661.1"/>
    <property type="molecule type" value="Genomic_DNA"/>
</dbReference>
<dbReference type="RefSeq" id="WP_183323085.1">
    <property type="nucleotide sequence ID" value="NZ_JACHVQ010000006.1"/>
</dbReference>
<feature type="domain" description="AMP-dependent synthetase/ligase" evidence="3">
    <location>
        <begin position="30"/>
        <end position="402"/>
    </location>
</feature>
<dbReference type="SUPFAM" id="SSF56801">
    <property type="entry name" value="Acetyl-CoA synthetase-like"/>
    <property type="match status" value="1"/>
</dbReference>
<evidence type="ECO:0000256" key="2">
    <source>
        <dbReference type="ARBA" id="ARBA00022598"/>
    </source>
</evidence>
<dbReference type="InterPro" id="IPR050237">
    <property type="entry name" value="ATP-dep_AMP-bd_enzyme"/>
</dbReference>
<dbReference type="Gene3D" id="3.30.300.30">
    <property type="match status" value="1"/>
</dbReference>
<dbReference type="InterPro" id="IPR000873">
    <property type="entry name" value="AMP-dep_synth/lig_dom"/>
</dbReference>
<organism evidence="5 6">
    <name type="scientific">Flexivirga oryzae</name>
    <dbReference type="NCBI Taxonomy" id="1794944"/>
    <lineage>
        <taxon>Bacteria</taxon>
        <taxon>Bacillati</taxon>
        <taxon>Actinomycetota</taxon>
        <taxon>Actinomycetes</taxon>
        <taxon>Micrococcales</taxon>
        <taxon>Dermacoccaceae</taxon>
        <taxon>Flexivirga</taxon>
    </lineage>
</organism>
<dbReference type="PANTHER" id="PTHR43767">
    <property type="entry name" value="LONG-CHAIN-FATTY-ACID--COA LIGASE"/>
    <property type="match status" value="1"/>
</dbReference>
<evidence type="ECO:0000256" key="1">
    <source>
        <dbReference type="ARBA" id="ARBA00006432"/>
    </source>
</evidence>
<gene>
    <name evidence="5" type="ORF">FHU39_004707</name>
</gene>
<dbReference type="PROSITE" id="PS00455">
    <property type="entry name" value="AMP_BINDING"/>
    <property type="match status" value="1"/>
</dbReference>
<dbReference type="Gene3D" id="3.40.50.12780">
    <property type="entry name" value="N-terminal domain of ligase-like"/>
    <property type="match status" value="1"/>
</dbReference>
<dbReference type="InterPro" id="IPR020845">
    <property type="entry name" value="AMP-binding_CS"/>
</dbReference>
<dbReference type="InterPro" id="IPR042099">
    <property type="entry name" value="ANL_N_sf"/>
</dbReference>
<dbReference type="PANTHER" id="PTHR43767:SF11">
    <property type="entry name" value="MEDIUM-CHAIN-FATTY-ACID--COA LIGASE"/>
    <property type="match status" value="1"/>
</dbReference>
<evidence type="ECO:0000313" key="5">
    <source>
        <dbReference type="EMBL" id="MBB2894661.1"/>
    </source>
</evidence>
<dbReference type="InterPro" id="IPR045851">
    <property type="entry name" value="AMP-bd_C_sf"/>
</dbReference>
<accession>A0A839NJ46</accession>
<keyword evidence="2 5" id="KW-0436">Ligase</keyword>
<evidence type="ECO:0000259" key="3">
    <source>
        <dbReference type="Pfam" id="PF00501"/>
    </source>
</evidence>
<proteinExistence type="inferred from homology"/>
<dbReference type="FunFam" id="3.30.300.30:FF:000008">
    <property type="entry name" value="2,3-dihydroxybenzoate-AMP ligase"/>
    <property type="match status" value="1"/>
</dbReference>
<protein>
    <submittedName>
        <fullName evidence="5">Fatty-acyl-CoA synthase</fullName>
        <ecNumber evidence="5">6.2.1.-</ecNumber>
    </submittedName>
</protein>
<dbReference type="NCBIfam" id="NF004837">
    <property type="entry name" value="PRK06187.1"/>
    <property type="match status" value="1"/>
</dbReference>
<dbReference type="EC" id="6.2.1.-" evidence="5"/>
<feature type="domain" description="AMP-binding enzyme C-terminal" evidence="4">
    <location>
        <begin position="460"/>
        <end position="534"/>
    </location>
</feature>
<reference evidence="5 6" key="1">
    <citation type="submission" date="2020-08" db="EMBL/GenBank/DDBJ databases">
        <title>Sequencing the genomes of 1000 actinobacteria strains.</title>
        <authorList>
            <person name="Klenk H.-P."/>
        </authorList>
    </citation>
    <scope>NUCLEOTIDE SEQUENCE [LARGE SCALE GENOMIC DNA]</scope>
    <source>
        <strain evidence="5 6">DSM 105369</strain>
    </source>
</reference>
<dbReference type="AlphaFoldDB" id="A0A839NJ46"/>
<comment type="caution">
    <text evidence="5">The sequence shown here is derived from an EMBL/GenBank/DDBJ whole genome shotgun (WGS) entry which is preliminary data.</text>
</comment>
<keyword evidence="6" id="KW-1185">Reference proteome</keyword>
<name>A0A839NJ46_9MICO</name>
<dbReference type="Pfam" id="PF00501">
    <property type="entry name" value="AMP-binding"/>
    <property type="match status" value="1"/>
</dbReference>
<evidence type="ECO:0000259" key="4">
    <source>
        <dbReference type="Pfam" id="PF13193"/>
    </source>
</evidence>
<dbReference type="CDD" id="cd12119">
    <property type="entry name" value="ttLC_FACS_AlkK_like"/>
    <property type="match status" value="1"/>
</dbReference>
<dbReference type="Proteomes" id="UP000559182">
    <property type="component" value="Unassembled WGS sequence"/>
</dbReference>
<dbReference type="GO" id="GO:0016877">
    <property type="term" value="F:ligase activity, forming carbon-sulfur bonds"/>
    <property type="evidence" value="ECO:0007669"/>
    <property type="project" value="UniProtKB-ARBA"/>
</dbReference>
<dbReference type="InterPro" id="IPR025110">
    <property type="entry name" value="AMP-bd_C"/>
</dbReference>
<sequence length="557" mass="60658">MDSTMQRTPLLISTLLRYGASAHGRSELITWTESGARRTSYREAGEQAAQLAHALRGVGITDDQRVGTFMWNNAEHVIAYLAVPSMGAVLHAINIRLFPEQMVYVTRHGGSEVVIVDNSLAEPFSKLLPALTGVRHVVVNGPVPDGLRDALAAPDHVEQVHDWDEFLRDQPTSFDWPAVDENDGCAMCYTSGTTGNPKGVVYSHRSNYLHALTSASMLSVGQADRLLIVVPLFHANAWGYPYAAMFTGSSLVLPDRFLQPEPLARMISELKVTGGAGVPTVWNGLLQHLQQTPTDVSSCRFLMVGGSAAPPAMLRTYQDRFGIEMIHGWGMTEMSPVGSLALAPGDVEPGTPEYWRYRSSQGRLLPGVEGRLIGPDGAQQPADGSSIGELEVRGPWITGSYYSNGSESETELADMASKFDGEWLRTGDVGALTDDSYLLLSDRSKDVIKSGGEWISSVDLENAIMGHPDVLEASVIGIPDDKWQERPLATVVLRDGATVMIDGLRDFLADKIARWQLPDKWAIIDEVPKTSVGKFDKKALRRSFADGALDVQRVGSE</sequence>